<evidence type="ECO:0000313" key="3">
    <source>
        <dbReference type="EMBL" id="KAL3316048.1"/>
    </source>
</evidence>
<gene>
    <name evidence="3" type="ORF">Ciccas_005301</name>
</gene>
<keyword evidence="2" id="KW-0472">Membrane</keyword>
<proteinExistence type="predicted"/>
<keyword evidence="2" id="KW-1133">Transmembrane helix</keyword>
<name>A0ABD2Q9G4_9PLAT</name>
<protein>
    <recommendedName>
        <fullName evidence="5">Transmembrane protein</fullName>
    </recommendedName>
</protein>
<feature type="region of interest" description="Disordered" evidence="1">
    <location>
        <begin position="194"/>
        <end position="218"/>
    </location>
</feature>
<accession>A0ABD2Q9G4</accession>
<evidence type="ECO:0008006" key="5">
    <source>
        <dbReference type="Google" id="ProtNLM"/>
    </source>
</evidence>
<evidence type="ECO:0000313" key="4">
    <source>
        <dbReference type="Proteomes" id="UP001626550"/>
    </source>
</evidence>
<reference evidence="3 4" key="1">
    <citation type="submission" date="2024-11" db="EMBL/GenBank/DDBJ databases">
        <title>Adaptive evolution of stress response genes in parasites aligns with host niche diversity.</title>
        <authorList>
            <person name="Hahn C."/>
            <person name="Resl P."/>
        </authorList>
    </citation>
    <scope>NUCLEOTIDE SEQUENCE [LARGE SCALE GENOMIC DNA]</scope>
    <source>
        <strain evidence="3">EGGRZ-B1_66</strain>
        <tissue evidence="3">Body</tissue>
    </source>
</reference>
<feature type="transmembrane region" description="Helical" evidence="2">
    <location>
        <begin position="103"/>
        <end position="124"/>
    </location>
</feature>
<evidence type="ECO:0000256" key="1">
    <source>
        <dbReference type="SAM" id="MobiDB-lite"/>
    </source>
</evidence>
<dbReference type="EMBL" id="JBJKFK010000612">
    <property type="protein sequence ID" value="KAL3316048.1"/>
    <property type="molecule type" value="Genomic_DNA"/>
</dbReference>
<keyword evidence="2" id="KW-0812">Transmembrane</keyword>
<dbReference type="Proteomes" id="UP001626550">
    <property type="component" value="Unassembled WGS sequence"/>
</dbReference>
<feature type="transmembrane region" description="Helical" evidence="2">
    <location>
        <begin position="63"/>
        <end position="83"/>
    </location>
</feature>
<evidence type="ECO:0000256" key="2">
    <source>
        <dbReference type="SAM" id="Phobius"/>
    </source>
</evidence>
<organism evidence="3 4">
    <name type="scientific">Cichlidogyrus casuarinus</name>
    <dbReference type="NCBI Taxonomy" id="1844966"/>
    <lineage>
        <taxon>Eukaryota</taxon>
        <taxon>Metazoa</taxon>
        <taxon>Spiralia</taxon>
        <taxon>Lophotrochozoa</taxon>
        <taxon>Platyhelminthes</taxon>
        <taxon>Monogenea</taxon>
        <taxon>Monopisthocotylea</taxon>
        <taxon>Dactylogyridea</taxon>
        <taxon>Ancyrocephalidae</taxon>
        <taxon>Cichlidogyrus</taxon>
    </lineage>
</organism>
<sequence>MEYRPNPERIYLSSSYLSQNQNRPPITYSHSGLSYLEAAEDPDCCDVCFGTSKDTSPPGNGSCIVSIVFISIGIVAFLAGLVATLLHYGAGLIFEESLYRGRLIGPLLLGLSVVPIVLGAMFALKAKRKVKEFSQQIRAEESIISRKMHRDIQSRQATESVIGESALHYSHMGSPQYMDIMHSYGDRTSTLANEPLLRSGTSNQSMTIARPMKARHAK</sequence>
<dbReference type="AlphaFoldDB" id="A0ABD2Q9G4"/>
<keyword evidence="4" id="KW-1185">Reference proteome</keyword>
<comment type="caution">
    <text evidence="3">The sequence shown here is derived from an EMBL/GenBank/DDBJ whole genome shotgun (WGS) entry which is preliminary data.</text>
</comment>